<evidence type="ECO:0000313" key="3">
    <source>
        <dbReference type="EMBL" id="OBZ71941.1"/>
    </source>
</evidence>
<dbReference type="AlphaFoldDB" id="A0A1C7M4V7"/>
<dbReference type="SUPFAM" id="SSF54719">
    <property type="entry name" value="Fe,Mn superoxide dismutase (SOD), C-terminal domain"/>
    <property type="match status" value="1"/>
</dbReference>
<accession>A0A1C7M4V7</accession>
<dbReference type="PANTHER" id="PTHR42769">
    <property type="entry name" value="SUPEROXIDE DISMUTASE"/>
    <property type="match status" value="1"/>
</dbReference>
<dbReference type="Proteomes" id="UP000092993">
    <property type="component" value="Unassembled WGS sequence"/>
</dbReference>
<dbReference type="InterPro" id="IPR019832">
    <property type="entry name" value="Mn/Fe_SOD_C"/>
</dbReference>
<sequence length="236" mass="25019">MVSGRLLDRLNDQVKGTSLENKSVVQTVVEAARDPDKVLEFNYACEALNNSFFLESLKPPPADATSHEAALSTEIFFHNLRVTWGTLSHLKSCFSAAVLGMFSSGYVWLVCDQFGSLGILPTFGAGTLLVRSGLSQVTVDYQKVVGEFILRSTKAAHPDNAPPASSPQSPSGASSEPAPTSPASGLSHAPPPLNPHTPARSFSSTLSPHVVQPRAASVYKTGDSRPPSWTAITSAE</sequence>
<gene>
    <name evidence="3" type="ORF">A0H81_08198</name>
</gene>
<dbReference type="STRING" id="5627.A0A1C7M4V7"/>
<dbReference type="GO" id="GO:0004784">
    <property type="term" value="F:superoxide dismutase activity"/>
    <property type="evidence" value="ECO:0007669"/>
    <property type="project" value="InterPro"/>
</dbReference>
<dbReference type="GO" id="GO:0005840">
    <property type="term" value="C:ribosome"/>
    <property type="evidence" value="ECO:0007669"/>
    <property type="project" value="UniProtKB-KW"/>
</dbReference>
<dbReference type="Gene3D" id="3.55.40.20">
    <property type="entry name" value="Iron/manganese superoxide dismutase, C-terminal domain"/>
    <property type="match status" value="1"/>
</dbReference>
<evidence type="ECO:0000259" key="2">
    <source>
        <dbReference type="Pfam" id="PF02777"/>
    </source>
</evidence>
<proteinExistence type="predicted"/>
<dbReference type="PANTHER" id="PTHR42769:SF3">
    <property type="entry name" value="SUPEROXIDE DISMUTASE [FE] 2, CHLOROPLASTIC"/>
    <property type="match status" value="1"/>
</dbReference>
<name>A0A1C7M4V7_GRIFR</name>
<feature type="compositionally biased region" description="Low complexity" evidence="1">
    <location>
        <begin position="166"/>
        <end position="184"/>
    </location>
</feature>
<dbReference type="GO" id="GO:0046872">
    <property type="term" value="F:metal ion binding"/>
    <property type="evidence" value="ECO:0007669"/>
    <property type="project" value="InterPro"/>
</dbReference>
<feature type="region of interest" description="Disordered" evidence="1">
    <location>
        <begin position="155"/>
        <end position="236"/>
    </location>
</feature>
<dbReference type="EMBL" id="LUGG01000010">
    <property type="protein sequence ID" value="OBZ71941.1"/>
    <property type="molecule type" value="Genomic_DNA"/>
</dbReference>
<reference evidence="3 4" key="1">
    <citation type="submission" date="2016-03" db="EMBL/GenBank/DDBJ databases">
        <title>Whole genome sequencing of Grifola frondosa 9006-11.</title>
        <authorList>
            <person name="Min B."/>
            <person name="Park H."/>
            <person name="Kim J.-G."/>
            <person name="Cho H."/>
            <person name="Oh Y.-L."/>
            <person name="Kong W.-S."/>
            <person name="Choi I.-G."/>
        </authorList>
    </citation>
    <scope>NUCLEOTIDE SEQUENCE [LARGE SCALE GENOMIC DNA]</scope>
    <source>
        <strain evidence="3 4">9006-11</strain>
    </source>
</reference>
<feature type="domain" description="Manganese/iron superoxide dismutase C-terminal" evidence="2">
    <location>
        <begin position="79"/>
        <end position="131"/>
    </location>
</feature>
<dbReference type="SUPFAM" id="SSF46609">
    <property type="entry name" value="Fe,Mn superoxide dismutase (SOD), N-terminal domain"/>
    <property type="match status" value="1"/>
</dbReference>
<dbReference type="InterPro" id="IPR036314">
    <property type="entry name" value="SOD_C_sf"/>
</dbReference>
<dbReference type="Pfam" id="PF02777">
    <property type="entry name" value="Sod_Fe_C"/>
    <property type="match status" value="1"/>
</dbReference>
<keyword evidence="3" id="KW-0689">Ribosomal protein</keyword>
<dbReference type="OrthoDB" id="275227at2759"/>
<keyword evidence="4" id="KW-1185">Reference proteome</keyword>
<evidence type="ECO:0000313" key="4">
    <source>
        <dbReference type="Proteomes" id="UP000092993"/>
    </source>
</evidence>
<protein>
    <submittedName>
        <fullName evidence="3">Putative 37S ribosomal protein S26A, mitochondrial</fullName>
    </submittedName>
</protein>
<evidence type="ECO:0000256" key="1">
    <source>
        <dbReference type="SAM" id="MobiDB-lite"/>
    </source>
</evidence>
<dbReference type="InterPro" id="IPR036324">
    <property type="entry name" value="Mn/Fe_SOD_N_sf"/>
</dbReference>
<keyword evidence="3" id="KW-0687">Ribonucleoprotein</keyword>
<comment type="caution">
    <text evidence="3">The sequence shown here is derived from an EMBL/GenBank/DDBJ whole genome shotgun (WGS) entry which is preliminary data.</text>
</comment>
<organism evidence="3 4">
    <name type="scientific">Grifola frondosa</name>
    <name type="common">Maitake</name>
    <name type="synonym">Polyporus frondosus</name>
    <dbReference type="NCBI Taxonomy" id="5627"/>
    <lineage>
        <taxon>Eukaryota</taxon>
        <taxon>Fungi</taxon>
        <taxon>Dikarya</taxon>
        <taxon>Basidiomycota</taxon>
        <taxon>Agaricomycotina</taxon>
        <taxon>Agaricomycetes</taxon>
        <taxon>Polyporales</taxon>
        <taxon>Grifolaceae</taxon>
        <taxon>Grifola</taxon>
    </lineage>
</organism>